<comment type="caution">
    <text evidence="2">The sequence shown here is derived from an EMBL/GenBank/DDBJ whole genome shotgun (WGS) entry which is preliminary data.</text>
</comment>
<accession>A0A429Y780</accession>
<proteinExistence type="predicted"/>
<reference evidence="2" key="1">
    <citation type="submission" date="2018-12" db="EMBL/GenBank/DDBJ databases">
        <authorList>
            <person name="Sun L."/>
            <person name="Chen Z."/>
        </authorList>
    </citation>
    <scope>NUCLEOTIDE SEQUENCE [LARGE SCALE GENOMIC DNA]</scope>
    <source>
        <strain evidence="2">3-2-2</strain>
    </source>
</reference>
<evidence type="ECO:0000313" key="3">
    <source>
        <dbReference type="Proteomes" id="UP000287156"/>
    </source>
</evidence>
<protein>
    <submittedName>
        <fullName evidence="2">Urea carboxylase-associated family protein</fullName>
    </submittedName>
</protein>
<name>A0A429Y780_9BACI</name>
<dbReference type="Proteomes" id="UP000287156">
    <property type="component" value="Unassembled WGS sequence"/>
</dbReference>
<dbReference type="RefSeq" id="WP_126047143.1">
    <property type="nucleotide sequence ID" value="NZ_QYTV02000001.1"/>
</dbReference>
<dbReference type="InterPro" id="IPR018959">
    <property type="entry name" value="DUF1989"/>
</dbReference>
<dbReference type="OrthoDB" id="9772660at2"/>
<dbReference type="Pfam" id="PF09347">
    <property type="entry name" value="DUF1989"/>
    <property type="match status" value="1"/>
</dbReference>
<dbReference type="PANTHER" id="PTHR31527:SF0">
    <property type="entry name" value="RE64534P"/>
    <property type="match status" value="1"/>
</dbReference>
<gene>
    <name evidence="2" type="ORF">D4T97_002005</name>
</gene>
<sequence length="200" mass="22257">MPQREILVPGGYGRAFQVSKGEFITVTDIEGKQVADLVAFSPNNFDRYLSTAQTRIMLGKMHVTKGDCLYSNYKEPLLEIIEDTVGVHDTLYPCCDRERYLYGFGVSEHRNCRENFVEAFEAYGLKYSHVPDPLNLFQNTPLNDDGTFGAILEPKSKAGDYVVLKAHEDLLIGLSACPMDLTPLNGGEITDIKAQITNGL</sequence>
<evidence type="ECO:0000313" key="2">
    <source>
        <dbReference type="EMBL" id="RST77286.1"/>
    </source>
</evidence>
<evidence type="ECO:0000259" key="1">
    <source>
        <dbReference type="Pfam" id="PF09347"/>
    </source>
</evidence>
<dbReference type="PANTHER" id="PTHR31527">
    <property type="entry name" value="RE64534P"/>
    <property type="match status" value="1"/>
</dbReference>
<keyword evidence="3" id="KW-1185">Reference proteome</keyword>
<dbReference type="EMBL" id="QYTV02000001">
    <property type="protein sequence ID" value="RST77286.1"/>
    <property type="molecule type" value="Genomic_DNA"/>
</dbReference>
<organism evidence="2 3">
    <name type="scientific">Siminovitchia acidinfaciens</name>
    <dbReference type="NCBI Taxonomy" id="2321395"/>
    <lineage>
        <taxon>Bacteria</taxon>
        <taxon>Bacillati</taxon>
        <taxon>Bacillota</taxon>
        <taxon>Bacilli</taxon>
        <taxon>Bacillales</taxon>
        <taxon>Bacillaceae</taxon>
        <taxon>Siminovitchia</taxon>
    </lineage>
</organism>
<dbReference type="AlphaFoldDB" id="A0A429Y780"/>
<feature type="domain" description="DUF1989" evidence="1">
    <location>
        <begin position="8"/>
        <end position="171"/>
    </location>
</feature>